<dbReference type="Pfam" id="PF01381">
    <property type="entry name" value="HTH_3"/>
    <property type="match status" value="1"/>
</dbReference>
<gene>
    <name evidence="2" type="ORF">EG242_12540</name>
</gene>
<dbReference type="Proteomes" id="UP000268372">
    <property type="component" value="Unassembled WGS sequence"/>
</dbReference>
<dbReference type="CDD" id="cd00093">
    <property type="entry name" value="HTH_XRE"/>
    <property type="match status" value="1"/>
</dbReference>
<feature type="domain" description="HTH cro/C1-type" evidence="1">
    <location>
        <begin position="19"/>
        <end position="70"/>
    </location>
</feature>
<reference evidence="2 3" key="1">
    <citation type="submission" date="2018-11" db="EMBL/GenBank/DDBJ databases">
        <title>Flavobacterium sp. nov., YIM 102796 draft genome.</title>
        <authorList>
            <person name="Li G."/>
            <person name="Jiang Y."/>
        </authorList>
    </citation>
    <scope>NUCLEOTIDE SEQUENCE [LARGE SCALE GENOMIC DNA]</scope>
    <source>
        <strain evidence="2 3">YIM 102796</strain>
    </source>
</reference>
<evidence type="ECO:0000259" key="1">
    <source>
        <dbReference type="PROSITE" id="PS50943"/>
    </source>
</evidence>
<dbReference type="InterPro" id="IPR010982">
    <property type="entry name" value="Lambda_DNA-bd_dom_sf"/>
</dbReference>
<keyword evidence="3" id="KW-1185">Reference proteome</keyword>
<dbReference type="OrthoDB" id="773007at2"/>
<accession>A0A3P1ARW2</accession>
<dbReference type="PROSITE" id="PS50943">
    <property type="entry name" value="HTH_CROC1"/>
    <property type="match status" value="1"/>
</dbReference>
<dbReference type="Gene3D" id="1.10.260.40">
    <property type="entry name" value="lambda repressor-like DNA-binding domains"/>
    <property type="match status" value="1"/>
</dbReference>
<evidence type="ECO:0000313" key="2">
    <source>
        <dbReference type="EMBL" id="RRA91726.1"/>
    </source>
</evidence>
<protein>
    <submittedName>
        <fullName evidence="2">XRE family transcriptional regulator</fullName>
    </submittedName>
</protein>
<dbReference type="GO" id="GO:0003677">
    <property type="term" value="F:DNA binding"/>
    <property type="evidence" value="ECO:0007669"/>
    <property type="project" value="InterPro"/>
</dbReference>
<name>A0A3P1ARW2_9FLAO</name>
<evidence type="ECO:0000313" key="3">
    <source>
        <dbReference type="Proteomes" id="UP000268372"/>
    </source>
</evidence>
<dbReference type="EMBL" id="RQTJ01000034">
    <property type="protein sequence ID" value="RRA91726.1"/>
    <property type="molecule type" value="Genomic_DNA"/>
</dbReference>
<dbReference type="RefSeq" id="WP_124900207.1">
    <property type="nucleotide sequence ID" value="NZ_RQTJ01000034.1"/>
</dbReference>
<dbReference type="InterPro" id="IPR001387">
    <property type="entry name" value="Cro/C1-type_HTH"/>
</dbReference>
<dbReference type="SUPFAM" id="SSF47413">
    <property type="entry name" value="lambda repressor-like DNA-binding domains"/>
    <property type="match status" value="1"/>
</dbReference>
<dbReference type="SMART" id="SM00530">
    <property type="entry name" value="HTH_XRE"/>
    <property type="match status" value="1"/>
</dbReference>
<proteinExistence type="predicted"/>
<organism evidence="2 3">
    <name type="scientific">Paenimyroides viscosum</name>
    <dbReference type="NCBI Taxonomy" id="2488729"/>
    <lineage>
        <taxon>Bacteria</taxon>
        <taxon>Pseudomonadati</taxon>
        <taxon>Bacteroidota</taxon>
        <taxon>Flavobacteriia</taxon>
        <taxon>Flavobacteriales</taxon>
        <taxon>Flavobacteriaceae</taxon>
        <taxon>Paenimyroides</taxon>
    </lineage>
</organism>
<sequence length="88" mass="10244">MLEFATIKDIQKALGEWCKLLRKREKLTQQDLASELDLSPITISKLENGENTTLETVLKILQHFDEMKNFNQFIQSKITNLNNSKSLY</sequence>
<comment type="caution">
    <text evidence="2">The sequence shown here is derived from an EMBL/GenBank/DDBJ whole genome shotgun (WGS) entry which is preliminary data.</text>
</comment>
<dbReference type="AlphaFoldDB" id="A0A3P1ARW2"/>